<dbReference type="InterPro" id="IPR036047">
    <property type="entry name" value="F-box-like_dom_sf"/>
</dbReference>
<comment type="caution">
    <text evidence="2">The sequence shown here is derived from an EMBL/GenBank/DDBJ whole genome shotgun (WGS) entry which is preliminary data.</text>
</comment>
<dbReference type="AlphaFoldDB" id="A0A835KF84"/>
<dbReference type="EMBL" id="JACEFO010001651">
    <property type="protein sequence ID" value="KAF8726397.1"/>
    <property type="molecule type" value="Genomic_DNA"/>
</dbReference>
<protein>
    <recommendedName>
        <fullName evidence="1">KIB1-4 beta-propeller domain-containing protein</fullName>
    </recommendedName>
</protein>
<dbReference type="Gene3D" id="1.20.1280.50">
    <property type="match status" value="1"/>
</dbReference>
<dbReference type="PANTHER" id="PTHR33110">
    <property type="entry name" value="F-BOX/KELCH-REPEAT PROTEIN-RELATED"/>
    <property type="match status" value="1"/>
</dbReference>
<dbReference type="OrthoDB" id="695702at2759"/>
<dbReference type="SUPFAM" id="SSF81383">
    <property type="entry name" value="F-box domain"/>
    <property type="match status" value="1"/>
</dbReference>
<evidence type="ECO:0000259" key="1">
    <source>
        <dbReference type="Pfam" id="PF03478"/>
    </source>
</evidence>
<gene>
    <name evidence="2" type="ORF">HU200_019861</name>
</gene>
<evidence type="ECO:0000313" key="3">
    <source>
        <dbReference type="Proteomes" id="UP000636709"/>
    </source>
</evidence>
<dbReference type="InterPro" id="IPR005174">
    <property type="entry name" value="KIB1-4_b-propeller"/>
</dbReference>
<proteinExistence type="predicted"/>
<dbReference type="Proteomes" id="UP000636709">
    <property type="component" value="Unassembled WGS sequence"/>
</dbReference>
<reference evidence="2" key="1">
    <citation type="submission" date="2020-07" db="EMBL/GenBank/DDBJ databases">
        <title>Genome sequence and genetic diversity analysis of an under-domesticated orphan crop, white fonio (Digitaria exilis).</title>
        <authorList>
            <person name="Bennetzen J.L."/>
            <person name="Chen S."/>
            <person name="Ma X."/>
            <person name="Wang X."/>
            <person name="Yssel A.E.J."/>
            <person name="Chaluvadi S.R."/>
            <person name="Johnson M."/>
            <person name="Gangashetty P."/>
            <person name="Hamidou F."/>
            <person name="Sanogo M.D."/>
            <person name="Zwaenepoel A."/>
            <person name="Wallace J."/>
            <person name="Van De Peer Y."/>
            <person name="Van Deynze A."/>
        </authorList>
    </citation>
    <scope>NUCLEOTIDE SEQUENCE</scope>
    <source>
        <tissue evidence="2">Leaves</tissue>
    </source>
</reference>
<accession>A0A835KF84</accession>
<dbReference type="PANTHER" id="PTHR33110:SF44">
    <property type="entry name" value="DUF295 DOMAIN-CONTAINING PROTEIN"/>
    <property type="match status" value="1"/>
</dbReference>
<evidence type="ECO:0000313" key="2">
    <source>
        <dbReference type="EMBL" id="KAF8726397.1"/>
    </source>
</evidence>
<sequence length="351" mass="38702">MAAAAATTGSPPCWEDLPEELLGKIAARLKAAADAIRFHAVCWAWRGAPAHEAEYNHKPFMFLPWLLAPSTAAGHLLEDQRCRCVFSKETYLAPGICVRDRRVACTTGVPAWLVTGNGERHLVNPLTADRMEFPDECITDEWLDRRHRIIFEGGAVLLYDFDPNPSQHDSYFPYRLRFRASLLPPDDHRWQPITSDLGGTDRCCAAACHKGGFVVCVDLANCHVIQPYWEPSGSGNYIWGRTREVRAALPDVPAGKVRRSSYLVEHDGGLLLASVLQSCTGGGGLSVSLHELRPEKHGVQVDDEVAVEWVRRDGDTSDAADMDRLGKHVLFLGFPASFAVEAAPFYGEAVP</sequence>
<keyword evidence="3" id="KW-1185">Reference proteome</keyword>
<name>A0A835KF84_9POAL</name>
<organism evidence="2 3">
    <name type="scientific">Digitaria exilis</name>
    <dbReference type="NCBI Taxonomy" id="1010633"/>
    <lineage>
        <taxon>Eukaryota</taxon>
        <taxon>Viridiplantae</taxon>
        <taxon>Streptophyta</taxon>
        <taxon>Embryophyta</taxon>
        <taxon>Tracheophyta</taxon>
        <taxon>Spermatophyta</taxon>
        <taxon>Magnoliopsida</taxon>
        <taxon>Liliopsida</taxon>
        <taxon>Poales</taxon>
        <taxon>Poaceae</taxon>
        <taxon>PACMAD clade</taxon>
        <taxon>Panicoideae</taxon>
        <taxon>Panicodae</taxon>
        <taxon>Paniceae</taxon>
        <taxon>Anthephorinae</taxon>
        <taxon>Digitaria</taxon>
    </lineage>
</organism>
<feature type="domain" description="KIB1-4 beta-propeller" evidence="1">
    <location>
        <begin position="100"/>
        <end position="345"/>
    </location>
</feature>
<dbReference type="Pfam" id="PF03478">
    <property type="entry name" value="Beta-prop_KIB1-4"/>
    <property type="match status" value="1"/>
</dbReference>